<evidence type="ECO:0000313" key="1">
    <source>
        <dbReference type="EMBL" id="PHZ15073.1"/>
    </source>
</evidence>
<dbReference type="RefSeq" id="XP_023468781.1">
    <property type="nucleotide sequence ID" value="XM_023612246.1"/>
</dbReference>
<feature type="non-terminal residue" evidence="1">
    <location>
        <position position="1"/>
    </location>
</feature>
<gene>
    <name evidence="1" type="ORF">RHIMIDRAFT_271277</name>
</gene>
<proteinExistence type="predicted"/>
<dbReference type="EMBL" id="KZ303844">
    <property type="protein sequence ID" value="PHZ15073.1"/>
    <property type="molecule type" value="Genomic_DNA"/>
</dbReference>
<protein>
    <submittedName>
        <fullName evidence="1">Uncharacterized protein</fullName>
    </submittedName>
</protein>
<dbReference type="Proteomes" id="UP000242254">
    <property type="component" value="Unassembled WGS sequence"/>
</dbReference>
<accession>A0A2G4T235</accession>
<dbReference type="GeneID" id="35443235"/>
<keyword evidence="2" id="KW-1185">Reference proteome</keyword>
<organism evidence="1 2">
    <name type="scientific">Rhizopus microsporus ATCC 52813</name>
    <dbReference type="NCBI Taxonomy" id="1340429"/>
    <lineage>
        <taxon>Eukaryota</taxon>
        <taxon>Fungi</taxon>
        <taxon>Fungi incertae sedis</taxon>
        <taxon>Mucoromycota</taxon>
        <taxon>Mucoromycotina</taxon>
        <taxon>Mucoromycetes</taxon>
        <taxon>Mucorales</taxon>
        <taxon>Mucorineae</taxon>
        <taxon>Rhizopodaceae</taxon>
        <taxon>Rhizopus</taxon>
    </lineage>
</organism>
<reference evidence="1 2" key="1">
    <citation type="journal article" date="2016" name="Proc. Natl. Acad. Sci. U.S.A.">
        <title>Lipid metabolic changes in an early divergent fungus govern the establishment of a mutualistic symbiosis with endobacteria.</title>
        <authorList>
            <person name="Lastovetsky O.A."/>
            <person name="Gaspar M.L."/>
            <person name="Mondo S.J."/>
            <person name="LaButti K.M."/>
            <person name="Sandor L."/>
            <person name="Grigoriev I.V."/>
            <person name="Henry S.A."/>
            <person name="Pawlowska T.E."/>
        </authorList>
    </citation>
    <scope>NUCLEOTIDE SEQUENCE [LARGE SCALE GENOMIC DNA]</scope>
    <source>
        <strain evidence="1 2">ATCC 52813</strain>
    </source>
</reference>
<dbReference type="AlphaFoldDB" id="A0A2G4T235"/>
<name>A0A2G4T235_RHIZD</name>
<evidence type="ECO:0000313" key="2">
    <source>
        <dbReference type="Proteomes" id="UP000242254"/>
    </source>
</evidence>
<sequence>VQELSYKKHNEQKESIKLWLKNLQQQRGYFIYIAQNLEQSYTFGFPMLYYITLLLDIPLQEVVAQLPFSLLMVIQ</sequence>